<evidence type="ECO:0000313" key="3">
    <source>
        <dbReference type="Proteomes" id="UP001341840"/>
    </source>
</evidence>
<sequence length="100" mass="10668">MIQHQEHIYNLSLSICVLQTRGRQNLMATTGVARDKCSQLMASSDPNDSVAAKGRVEDTGPAAEARAACSETKMVELKSGGDDTSTKAMQDEHGTRGEGD</sequence>
<comment type="caution">
    <text evidence="2">The sequence shown here is derived from an EMBL/GenBank/DDBJ whole genome shotgun (WGS) entry which is preliminary data.</text>
</comment>
<evidence type="ECO:0000256" key="1">
    <source>
        <dbReference type="SAM" id="MobiDB-lite"/>
    </source>
</evidence>
<proteinExistence type="predicted"/>
<dbReference type="Proteomes" id="UP001341840">
    <property type="component" value="Unassembled WGS sequence"/>
</dbReference>
<feature type="compositionally biased region" description="Basic and acidic residues" evidence="1">
    <location>
        <begin position="73"/>
        <end position="100"/>
    </location>
</feature>
<keyword evidence="3" id="KW-1185">Reference proteome</keyword>
<protein>
    <submittedName>
        <fullName evidence="2">Uncharacterized protein</fullName>
    </submittedName>
</protein>
<name>A0ABU6SKF3_9FABA</name>
<organism evidence="2 3">
    <name type="scientific">Stylosanthes scabra</name>
    <dbReference type="NCBI Taxonomy" id="79078"/>
    <lineage>
        <taxon>Eukaryota</taxon>
        <taxon>Viridiplantae</taxon>
        <taxon>Streptophyta</taxon>
        <taxon>Embryophyta</taxon>
        <taxon>Tracheophyta</taxon>
        <taxon>Spermatophyta</taxon>
        <taxon>Magnoliopsida</taxon>
        <taxon>eudicotyledons</taxon>
        <taxon>Gunneridae</taxon>
        <taxon>Pentapetalae</taxon>
        <taxon>rosids</taxon>
        <taxon>fabids</taxon>
        <taxon>Fabales</taxon>
        <taxon>Fabaceae</taxon>
        <taxon>Papilionoideae</taxon>
        <taxon>50 kb inversion clade</taxon>
        <taxon>dalbergioids sensu lato</taxon>
        <taxon>Dalbergieae</taxon>
        <taxon>Pterocarpus clade</taxon>
        <taxon>Stylosanthes</taxon>
    </lineage>
</organism>
<gene>
    <name evidence="2" type="ORF">PIB30_060147</name>
</gene>
<accession>A0ABU6SKF3</accession>
<feature type="region of interest" description="Disordered" evidence="1">
    <location>
        <begin position="42"/>
        <end position="100"/>
    </location>
</feature>
<dbReference type="EMBL" id="JASCZI010060943">
    <property type="protein sequence ID" value="MED6136911.1"/>
    <property type="molecule type" value="Genomic_DNA"/>
</dbReference>
<reference evidence="2 3" key="1">
    <citation type="journal article" date="2023" name="Plants (Basel)">
        <title>Bridging the Gap: Combining Genomics and Transcriptomics Approaches to Understand Stylosanthes scabra, an Orphan Legume from the Brazilian Caatinga.</title>
        <authorList>
            <person name="Ferreira-Neto J.R.C."/>
            <person name="da Silva M.D."/>
            <person name="Binneck E."/>
            <person name="de Melo N.F."/>
            <person name="da Silva R.H."/>
            <person name="de Melo A.L.T.M."/>
            <person name="Pandolfi V."/>
            <person name="Bustamante F.O."/>
            <person name="Brasileiro-Vidal A.C."/>
            <person name="Benko-Iseppon A.M."/>
        </authorList>
    </citation>
    <scope>NUCLEOTIDE SEQUENCE [LARGE SCALE GENOMIC DNA]</scope>
    <source>
        <tissue evidence="2">Leaves</tissue>
    </source>
</reference>
<evidence type="ECO:0000313" key="2">
    <source>
        <dbReference type="EMBL" id="MED6136911.1"/>
    </source>
</evidence>